<evidence type="ECO:0000256" key="1">
    <source>
        <dbReference type="SAM" id="MobiDB-lite"/>
    </source>
</evidence>
<dbReference type="OrthoDB" id="2015856at2759"/>
<comment type="caution">
    <text evidence="2">The sequence shown here is derived from an EMBL/GenBank/DDBJ whole genome shotgun (WGS) entry which is preliminary data.</text>
</comment>
<protein>
    <submittedName>
        <fullName evidence="2">Uncharacterized protein</fullName>
    </submittedName>
</protein>
<reference evidence="2 3" key="1">
    <citation type="journal article" date="2020" name="Nat. Food">
        <title>A phased Vanilla planifolia genome enables genetic improvement of flavour and production.</title>
        <authorList>
            <person name="Hasing T."/>
            <person name="Tang H."/>
            <person name="Brym M."/>
            <person name="Khazi F."/>
            <person name="Huang T."/>
            <person name="Chambers A.H."/>
        </authorList>
    </citation>
    <scope>NUCLEOTIDE SEQUENCE [LARGE SCALE GENOMIC DNA]</scope>
    <source>
        <tissue evidence="2">Leaf</tissue>
    </source>
</reference>
<accession>A0A835RW19</accession>
<dbReference type="EMBL" id="JADCNL010000001">
    <property type="protein sequence ID" value="KAG0499264.1"/>
    <property type="molecule type" value="Genomic_DNA"/>
</dbReference>
<keyword evidence="3" id="KW-1185">Reference proteome</keyword>
<evidence type="ECO:0000313" key="2">
    <source>
        <dbReference type="EMBL" id="KAG0499264.1"/>
    </source>
</evidence>
<dbReference type="AlphaFoldDB" id="A0A835RW19"/>
<gene>
    <name evidence="2" type="ORF">HPP92_003955</name>
</gene>
<organism evidence="2 3">
    <name type="scientific">Vanilla planifolia</name>
    <name type="common">Vanilla</name>
    <dbReference type="NCBI Taxonomy" id="51239"/>
    <lineage>
        <taxon>Eukaryota</taxon>
        <taxon>Viridiplantae</taxon>
        <taxon>Streptophyta</taxon>
        <taxon>Embryophyta</taxon>
        <taxon>Tracheophyta</taxon>
        <taxon>Spermatophyta</taxon>
        <taxon>Magnoliopsida</taxon>
        <taxon>Liliopsida</taxon>
        <taxon>Asparagales</taxon>
        <taxon>Orchidaceae</taxon>
        <taxon>Vanilloideae</taxon>
        <taxon>Vanilleae</taxon>
        <taxon>Vanilla</taxon>
    </lineage>
</organism>
<name>A0A835RW19_VANPL</name>
<feature type="region of interest" description="Disordered" evidence="1">
    <location>
        <begin position="1"/>
        <end position="20"/>
    </location>
</feature>
<dbReference type="Proteomes" id="UP000636800">
    <property type="component" value="Chromosome 1"/>
</dbReference>
<sequence length="61" mass="7017">MSVRLTDQKQTKSSQSEMQQWWAETPMPVVVMERGCLEVSLREAISKTETPIAVQDQRSIH</sequence>
<evidence type="ECO:0000313" key="3">
    <source>
        <dbReference type="Proteomes" id="UP000636800"/>
    </source>
</evidence>
<proteinExistence type="predicted"/>
<feature type="compositionally biased region" description="Basic and acidic residues" evidence="1">
    <location>
        <begin position="1"/>
        <end position="10"/>
    </location>
</feature>